<comment type="similarity">
    <text evidence="1">Belongs to the YciI family.</text>
</comment>
<dbReference type="EMBL" id="CP089984">
    <property type="protein sequence ID" value="WXB14969.1"/>
    <property type="molecule type" value="Genomic_DNA"/>
</dbReference>
<dbReference type="InterPro" id="IPR011008">
    <property type="entry name" value="Dimeric_a/b-barrel"/>
</dbReference>
<evidence type="ECO:0000259" key="2">
    <source>
        <dbReference type="Pfam" id="PF03795"/>
    </source>
</evidence>
<reference evidence="3 4" key="1">
    <citation type="submission" date="2021-12" db="EMBL/GenBank/DDBJ databases">
        <title>Discovery of the Pendulisporaceae a myxobacterial family with distinct sporulation behavior and unique specialized metabolism.</title>
        <authorList>
            <person name="Garcia R."/>
            <person name="Popoff A."/>
            <person name="Bader C.D."/>
            <person name="Loehr J."/>
            <person name="Walesch S."/>
            <person name="Walt C."/>
            <person name="Boldt J."/>
            <person name="Bunk B."/>
            <person name="Haeckl F.J.F.P.J."/>
            <person name="Gunesch A.P."/>
            <person name="Birkelbach J."/>
            <person name="Nuebel U."/>
            <person name="Pietschmann T."/>
            <person name="Bach T."/>
            <person name="Mueller R."/>
        </authorList>
    </citation>
    <scope>NUCLEOTIDE SEQUENCE [LARGE SCALE GENOMIC DNA]</scope>
    <source>
        <strain evidence="3 4">MSr11954</strain>
    </source>
</reference>
<dbReference type="InterPro" id="IPR005545">
    <property type="entry name" value="YCII"/>
</dbReference>
<organism evidence="3 4">
    <name type="scientific">Pendulispora albinea</name>
    <dbReference type="NCBI Taxonomy" id="2741071"/>
    <lineage>
        <taxon>Bacteria</taxon>
        <taxon>Pseudomonadati</taxon>
        <taxon>Myxococcota</taxon>
        <taxon>Myxococcia</taxon>
        <taxon>Myxococcales</taxon>
        <taxon>Sorangiineae</taxon>
        <taxon>Pendulisporaceae</taxon>
        <taxon>Pendulispora</taxon>
    </lineage>
</organism>
<dbReference type="RefSeq" id="WP_394824592.1">
    <property type="nucleotide sequence ID" value="NZ_CP089984.1"/>
</dbReference>
<dbReference type="PANTHER" id="PTHR35174">
    <property type="entry name" value="BLL7171 PROTEIN-RELATED"/>
    <property type="match status" value="1"/>
</dbReference>
<dbReference type="SUPFAM" id="SSF54909">
    <property type="entry name" value="Dimeric alpha+beta barrel"/>
    <property type="match status" value="1"/>
</dbReference>
<accession>A0ABZ2LZE0</accession>
<evidence type="ECO:0000256" key="1">
    <source>
        <dbReference type="ARBA" id="ARBA00007689"/>
    </source>
</evidence>
<evidence type="ECO:0000313" key="4">
    <source>
        <dbReference type="Proteomes" id="UP001370348"/>
    </source>
</evidence>
<sequence length="132" mass="14719">MRVISLVKSAETNKRPPPALMEAMAVLAEEATRTGAMIESVGLLPTSQATRMRLSSGELIITDGPFTEAKEMVGGYAIFEVASMEEALEWSKRFMDLHKEHWPEWEGETEIRPMFAPQDPAAPCRVEIPETK</sequence>
<feature type="domain" description="YCII-related" evidence="2">
    <location>
        <begin position="1"/>
        <end position="93"/>
    </location>
</feature>
<dbReference type="Gene3D" id="3.30.70.1060">
    <property type="entry name" value="Dimeric alpha+beta barrel"/>
    <property type="match status" value="1"/>
</dbReference>
<proteinExistence type="inferred from homology"/>
<dbReference type="PANTHER" id="PTHR35174:SF1">
    <property type="entry name" value="BLL0086 PROTEIN"/>
    <property type="match status" value="1"/>
</dbReference>
<gene>
    <name evidence="3" type="ORF">LZC94_45020</name>
</gene>
<keyword evidence="4" id="KW-1185">Reference proteome</keyword>
<protein>
    <submittedName>
        <fullName evidence="3">YciI family protein</fullName>
    </submittedName>
</protein>
<dbReference type="Proteomes" id="UP001370348">
    <property type="component" value="Chromosome"/>
</dbReference>
<name>A0ABZ2LZE0_9BACT</name>
<evidence type="ECO:0000313" key="3">
    <source>
        <dbReference type="EMBL" id="WXB14969.1"/>
    </source>
</evidence>
<dbReference type="Pfam" id="PF03795">
    <property type="entry name" value="YCII"/>
    <property type="match status" value="1"/>
</dbReference>